<accession>A0A5S3N9Z4</accession>
<dbReference type="CDD" id="cd00063">
    <property type="entry name" value="FN3"/>
    <property type="match status" value="1"/>
</dbReference>
<feature type="transmembrane region" description="Helical" evidence="4">
    <location>
        <begin position="12"/>
        <end position="29"/>
    </location>
</feature>
<dbReference type="Proteomes" id="UP000307140">
    <property type="component" value="Unassembled WGS sequence"/>
</dbReference>
<dbReference type="GO" id="GO:0016020">
    <property type="term" value="C:membrane"/>
    <property type="evidence" value="ECO:0007669"/>
    <property type="project" value="InterPro"/>
</dbReference>
<gene>
    <name evidence="6" type="ORF">FDT66_01200</name>
</gene>
<dbReference type="EMBL" id="VANR01000001">
    <property type="protein sequence ID" value="TMM32111.1"/>
    <property type="molecule type" value="Genomic_DNA"/>
</dbReference>
<dbReference type="Pfam" id="PF05345">
    <property type="entry name" value="He_PIG"/>
    <property type="match status" value="1"/>
</dbReference>
<proteinExistence type="predicted"/>
<evidence type="ECO:0000256" key="4">
    <source>
        <dbReference type="SAM" id="Phobius"/>
    </source>
</evidence>
<protein>
    <submittedName>
        <fullName evidence="6">Choice-of-anchor D domain-containing protein</fullName>
    </submittedName>
</protein>
<dbReference type="InterPro" id="IPR036116">
    <property type="entry name" value="FN3_sf"/>
</dbReference>
<dbReference type="Gene3D" id="2.60.40.10">
    <property type="entry name" value="Immunoglobulins"/>
    <property type="match status" value="10"/>
</dbReference>
<dbReference type="SMART" id="SM00060">
    <property type="entry name" value="FN3"/>
    <property type="match status" value="1"/>
</dbReference>
<organism evidence="6 7">
    <name type="scientific">Polaribacter aestuariivivens</name>
    <dbReference type="NCBI Taxonomy" id="2304626"/>
    <lineage>
        <taxon>Bacteria</taxon>
        <taxon>Pseudomonadati</taxon>
        <taxon>Bacteroidota</taxon>
        <taxon>Flavobacteriia</taxon>
        <taxon>Flavobacteriales</taxon>
        <taxon>Flavobacteriaceae</taxon>
    </lineage>
</organism>
<dbReference type="InterPro" id="IPR031549">
    <property type="entry name" value="ASH"/>
</dbReference>
<reference evidence="6 7" key="1">
    <citation type="submission" date="2019-05" db="EMBL/GenBank/DDBJ databases">
        <title>Polaribacter aestuariivivens sp. nov., isolated from a tidal flat.</title>
        <authorList>
            <person name="Yoon J.-H."/>
        </authorList>
    </citation>
    <scope>NUCLEOTIDE SEQUENCE [LARGE SCALE GENOMIC DNA]</scope>
    <source>
        <strain evidence="6 7">DBTF-3</strain>
    </source>
</reference>
<dbReference type="InterPro" id="IPR033305">
    <property type="entry name" value="Hydin-like"/>
</dbReference>
<dbReference type="GO" id="GO:0005737">
    <property type="term" value="C:cytoplasm"/>
    <property type="evidence" value="ECO:0007669"/>
    <property type="project" value="UniProtKB-SubCell"/>
</dbReference>
<dbReference type="SUPFAM" id="SSF49313">
    <property type="entry name" value="Cadherin-like"/>
    <property type="match status" value="1"/>
</dbReference>
<dbReference type="NCBIfam" id="TIGR04183">
    <property type="entry name" value="Por_Secre_tail"/>
    <property type="match status" value="1"/>
</dbReference>
<evidence type="ECO:0000256" key="1">
    <source>
        <dbReference type="ARBA" id="ARBA00004496"/>
    </source>
</evidence>
<dbReference type="PROSITE" id="PS50853">
    <property type="entry name" value="FN3"/>
    <property type="match status" value="1"/>
</dbReference>
<evidence type="ECO:0000256" key="3">
    <source>
        <dbReference type="ARBA" id="ARBA00022729"/>
    </source>
</evidence>
<dbReference type="Pfam" id="PF00041">
    <property type="entry name" value="fn3"/>
    <property type="match status" value="1"/>
</dbReference>
<keyword evidence="7" id="KW-1185">Reference proteome</keyword>
<sequence>MKQLYTNSSNRYLHIMVVFCIVFFTETLFSQTISLQDYSVSNFGFVENTKTKENTFQLNISTTGNNITIDNFNIAGADASEFSHNFVANPTGYTDGASTSFQVSFNPTSLGNKNAIIQIDYSGKRLDIYISGKSTEAGVFANIPTLNFGNKAVGSNNSNPIELTFISNTVVSVTNVALIGTNSSEFSHNFTPNASGYNNNEKDNFNINFNPTTAGAKSATLQISHTGNGSPLEIVLSGNAFNNGVTANVTSINFGDLDTGNSKDEFIELIYLDSSNPSKMLNISSITFAGADASDFFHSNNLSPFGYEQGFPIELQVGFSPVTSGNKSATMQINHDGPNSPTEIPLIGTSEVPLIPVLAPIPNLDFGTKDINTTTTKTLTLNNTGNTKLTVSAIAFESISDFTQFSLESGLTFPFEIPQGGSKEITVDFSPIYSFSDQYDRRSAQISITSDDNSETGATSTRPVGFNANIHLPDLAVSTNTLDFGDVLVGESSVKTVTVSNPGLGTLILPKPSKITADPDAIYEVSATTTFPLEIKPGESKQLQITFTPTELGVKTNKIAVQSEDFRPLFWRLAFVDVTGNGIKRTLSTLEEDYGYGEIRKGTTVSKTFSLNAINGADVTISNIEITGVNASSFQLKSTTTATVIPGSTTNIKVDFTDTTLGTKSASLIITSNAENSPQTVNLTGTIINSDLIVSETNVTFDDTVITKTKEVEVTLSNTTGTDAVTISAINITGTDVSSFAVSDITFPTTINKGEETTFKIRFSPTVSGDKSATLEMISNDEKSPQSITVLGKAISPKIKLSQPMFSFDKTIAKKETRVKLLTIGNDGDADLTINSIAFSGTNNADYQVETFTFPLIIKKNENKTIKITFAPQETGNRVANLVLETEVLDNISIPLLGSSVAPIASFSNIDSFGEQAITTENPKKTITITNSGTSDLTISSIEKSGPDKDLFTLSDVTLPLILEKGVSKKIEITFNIPTDIVEVGSKNMALTFTTDDTNNNVVVKDLSAEVISLPNFSIASKILSLQPVIIGESTNTPLTVTNTGTADLIINGYYIYDFGLNKNGMNISGDQFPFIVKPGEQRDLIITSFGVALGEDSRGIGLKTNKTISGFYQSGFVLGQNVNSHVNQFVAVSDSKGPKVEVVSSTIMDDTSLGRESVKEIEIKNTGTSKLELFEVRHDGSDFHVDDRTNTGIHIIDIEPFETKKITVQFRPTGNVGNKLGVIKLRTNIIFFEDGKTKQKIVEIPVSGLAVEPVEVVAGGMVFEADKITESGDWRLLQGNVRAGKLLFSDDVNVNVVTREIETSGEMYMKDVPKVGDFGGDKVVISQGDDIKLTAGPSNPTFNLSPGAKPLNKGLELMEIPFEITKFTIIEDGTQIGGKLTLPEEIFGPDAHITIETLEISASKGVNVIGSAEINPEMKVLGTFTLNNAFIEFDTFTNSFAGGGEIGFKLMKKGVTVAAAIAIKNGGLNSVELEIEVDPGIPIASTGWELSGGNGFIKNIQEPPISIGLGVDIRPITPVETVRLDNMTLEYTFGTSFSASGTIQLFGDDIGKGSVKISNKGVGISVFADVFDVFQGDVKMLVESRKKSENENYLYFESSAKLAVTIPKIKDCSVCGLVNKGLPRKVADVDVFFNNTSMKASLTVLDILKLMVEAKQNKIKFGANLGVFNFSFKEAAKLKLAKGIYVAPLEFENLPENQIRDHLDGQSLILRPNGKQRKGKSKTSTEFTLNQSYENIIVKVEGTTETPSYTITLPNGTALTPVNAKSLGYLQENAEISVEKASYYVLKNTPVGTYKINITGSDTYQVDVFGAEFTGNIDITSINHNQTTKELKINWTDSDVDSDAKVSFFYDTDNNGFDGNAIQTDISEDDATDELTFDTSKLENGTYYVYGSINDGVNQPVVKYATQTFTVQNETKVAIPTLVAELQNDVVKLSWTKINEAEDYYVYIDEEPISKISPSQGVGITTSFDFPNIKPGRTYNFSVTALNATGEESNFSNIETINYVSTNKNNIPEITTTSLPVKNDACSTYSAVINATDPDSDVLTYSLEEAPVGMTISSNGNISWTPNNTQFGKNKVTVKVIDSNGGEDEKSYTITVFNVDEVAPVAPTIADTNSECAVTITEIPTANDACKGIITGTTTDALTFNTQGEHVITWKFDDGNGNIATTTQKVVINDETMPVVPTIADTNSECAVTITEIPTANDACKGIITGTTTDALTYNTQGEHTITWKFDDGNGNIATTTQKVVINDETMPVVPTIADTNSECAVTITEIPTANDACKGIITGTTSDALTYNSQGEHIITWKFDDGNGNIATTTQKVVINDETMPVVPTIADTNSECAVTITEIPTANDACKGVINGTTTDALTFNTQGEHVITWKFDDGNGNIATTTQKVIINDETMPVVPTIADTNSECTVTITEIPTANDACKGVITGTTIDALTYNTQGEHIITWKFDDGNGNIATTTQKVVINDVTKPIVLTKDFEIELDKDGKAFVTTGDIDNGSTDNCGIKSIVLSKTDFTATDVGDNIVTLTVTDTNNNVSSKNATVKVKGSALSIEEDKALEKTISLYPNPASANITIKSNFVKLKKVIFYDVNGKEILTKNINSLFEKINIEKFPNGIYFVKIISENSKSVFKRIIKN</sequence>
<dbReference type="RefSeq" id="WP_138534324.1">
    <property type="nucleotide sequence ID" value="NZ_VANR01000001.1"/>
</dbReference>
<evidence type="ECO:0000256" key="2">
    <source>
        <dbReference type="ARBA" id="ARBA00022490"/>
    </source>
</evidence>
<comment type="subcellular location">
    <subcellularLocation>
        <location evidence="1">Cytoplasm</location>
    </subcellularLocation>
</comment>
<keyword evidence="2" id="KW-0963">Cytoplasm</keyword>
<feature type="domain" description="Fibronectin type-III" evidence="5">
    <location>
        <begin position="1917"/>
        <end position="2010"/>
    </location>
</feature>
<dbReference type="OrthoDB" id="9805017at2"/>
<dbReference type="PANTHER" id="PTHR23053">
    <property type="entry name" value="DLEC1 DELETED IN LUNG AND ESOPHAGEAL CANCER 1"/>
    <property type="match status" value="1"/>
</dbReference>
<evidence type="ECO:0000313" key="6">
    <source>
        <dbReference type="EMBL" id="TMM32111.1"/>
    </source>
</evidence>
<dbReference type="Pfam" id="PF18962">
    <property type="entry name" value="Por_Secre_tail"/>
    <property type="match status" value="1"/>
</dbReference>
<dbReference type="InterPro" id="IPR015919">
    <property type="entry name" value="Cadherin-like_sf"/>
</dbReference>
<dbReference type="InterPro" id="IPR013783">
    <property type="entry name" value="Ig-like_fold"/>
</dbReference>
<keyword evidence="4" id="KW-0812">Transmembrane</keyword>
<dbReference type="NCBIfam" id="NF012200">
    <property type="entry name" value="choice_anch_D"/>
    <property type="match status" value="9"/>
</dbReference>
<keyword evidence="4" id="KW-0472">Membrane</keyword>
<dbReference type="SUPFAM" id="SSF49265">
    <property type="entry name" value="Fibronectin type III"/>
    <property type="match status" value="1"/>
</dbReference>
<dbReference type="InterPro" id="IPR003961">
    <property type="entry name" value="FN3_dom"/>
</dbReference>
<evidence type="ECO:0000313" key="7">
    <source>
        <dbReference type="Proteomes" id="UP000307140"/>
    </source>
</evidence>
<dbReference type="InterPro" id="IPR026444">
    <property type="entry name" value="Secre_tail"/>
</dbReference>
<dbReference type="PANTHER" id="PTHR23053:SF0">
    <property type="entry name" value="HYDROCEPHALUS-INDUCING PROTEIN HOMOLOG"/>
    <property type="match status" value="1"/>
</dbReference>
<keyword evidence="4" id="KW-1133">Transmembrane helix</keyword>
<comment type="caution">
    <text evidence="6">The sequence shown here is derived from an EMBL/GenBank/DDBJ whole genome shotgun (WGS) entry which is preliminary data.</text>
</comment>
<dbReference type="GO" id="GO:0005509">
    <property type="term" value="F:calcium ion binding"/>
    <property type="evidence" value="ECO:0007669"/>
    <property type="project" value="InterPro"/>
</dbReference>
<name>A0A5S3N9Z4_9FLAO</name>
<dbReference type="Pfam" id="PF15780">
    <property type="entry name" value="ASH"/>
    <property type="match status" value="1"/>
</dbReference>
<evidence type="ECO:0000259" key="5">
    <source>
        <dbReference type="PROSITE" id="PS50853"/>
    </source>
</evidence>
<keyword evidence="3" id="KW-0732">Signal</keyword>